<dbReference type="PANTHER" id="PTHR42850">
    <property type="entry name" value="METALLOPHOSPHOESTERASE"/>
    <property type="match status" value="1"/>
</dbReference>
<dbReference type="InterPro" id="IPR006186">
    <property type="entry name" value="Ser/Thr-sp_prot-phosphatase"/>
</dbReference>
<reference evidence="2 3" key="1">
    <citation type="journal article" date="2018" name="ISME J.">
        <title>Endosymbiont genomes yield clues of tubeworm success.</title>
        <authorList>
            <person name="Li Y."/>
            <person name="Liles M.R."/>
            <person name="Halanych K.M."/>
        </authorList>
    </citation>
    <scope>NUCLEOTIDE SEQUENCE [LARGE SCALE GENOMIC DNA]</scope>
    <source>
        <strain evidence="2">A1464</strain>
    </source>
</reference>
<accession>A0A370DNP6</accession>
<dbReference type="Gene3D" id="3.60.21.10">
    <property type="match status" value="1"/>
</dbReference>
<name>A0A370DNP6_9GAMM</name>
<sequence>MNKQSYDIIGDIHGQADELISLITLLGYKDDGKSYTHPERKIIFLGDFIDRGSKQREVLDIVKAMIENGSALSVMGNHEFNAIAYFTKNSATGEYLRKHSSKNIKQHKAFLDVYETNDKEYACVINWFKTLPLWLELDGLRIVHACWDYKWINKILDISNGSTYLTDELLNKATIEGNWEFDAIETLLKGKEIPLKNGFSFKDKDGNERHNIRVRWWDQSASTYQSAFMGPESARTHIPDDEIEGDHLIEYTHSEPPVFLGHYWMEGEPKVLSKNIACLDFSIAKPGGKLVAYRWDGETELIDEKYVWVERN</sequence>
<dbReference type="GO" id="GO:0016791">
    <property type="term" value="F:phosphatase activity"/>
    <property type="evidence" value="ECO:0007669"/>
    <property type="project" value="TreeGrafter"/>
</dbReference>
<organism evidence="2 3">
    <name type="scientific">endosymbiont of Galathealinum brachiosum</name>
    <dbReference type="NCBI Taxonomy" id="2200906"/>
    <lineage>
        <taxon>Bacteria</taxon>
        <taxon>Pseudomonadati</taxon>
        <taxon>Pseudomonadota</taxon>
        <taxon>Gammaproteobacteria</taxon>
        <taxon>sulfur-oxidizing symbionts</taxon>
    </lineage>
</organism>
<evidence type="ECO:0000259" key="1">
    <source>
        <dbReference type="Pfam" id="PF00149"/>
    </source>
</evidence>
<dbReference type="InterPro" id="IPR004843">
    <property type="entry name" value="Calcineurin-like_PHP"/>
</dbReference>
<gene>
    <name evidence="2" type="ORF">DIZ80_00540</name>
</gene>
<evidence type="ECO:0000313" key="2">
    <source>
        <dbReference type="EMBL" id="RDH85994.1"/>
    </source>
</evidence>
<proteinExistence type="predicted"/>
<dbReference type="SUPFAM" id="SSF56300">
    <property type="entry name" value="Metallo-dependent phosphatases"/>
    <property type="match status" value="1"/>
</dbReference>
<dbReference type="Pfam" id="PF00149">
    <property type="entry name" value="Metallophos"/>
    <property type="match status" value="1"/>
</dbReference>
<dbReference type="Proteomes" id="UP000254266">
    <property type="component" value="Unassembled WGS sequence"/>
</dbReference>
<feature type="domain" description="Calcineurin-like phosphoesterase" evidence="1">
    <location>
        <begin position="8"/>
        <end position="163"/>
    </location>
</feature>
<dbReference type="InterPro" id="IPR050126">
    <property type="entry name" value="Ap4A_hydrolase"/>
</dbReference>
<keyword evidence="3" id="KW-1185">Reference proteome</keyword>
<evidence type="ECO:0000313" key="3">
    <source>
        <dbReference type="Proteomes" id="UP000254266"/>
    </source>
</evidence>
<protein>
    <recommendedName>
        <fullName evidence="1">Calcineurin-like phosphoesterase domain-containing protein</fullName>
    </recommendedName>
</protein>
<dbReference type="EMBL" id="QFXC01000002">
    <property type="protein sequence ID" value="RDH85994.1"/>
    <property type="molecule type" value="Genomic_DNA"/>
</dbReference>
<dbReference type="PANTHER" id="PTHR42850:SF7">
    <property type="entry name" value="BIS(5'-NUCLEOSYL)-TETRAPHOSPHATASE PRPE [ASYMMETRICAL]"/>
    <property type="match status" value="1"/>
</dbReference>
<dbReference type="AlphaFoldDB" id="A0A370DNP6"/>
<dbReference type="GO" id="GO:0005737">
    <property type="term" value="C:cytoplasm"/>
    <property type="evidence" value="ECO:0007669"/>
    <property type="project" value="TreeGrafter"/>
</dbReference>
<dbReference type="PRINTS" id="PR00114">
    <property type="entry name" value="STPHPHTASE"/>
</dbReference>
<comment type="caution">
    <text evidence="2">The sequence shown here is derived from an EMBL/GenBank/DDBJ whole genome shotgun (WGS) entry which is preliminary data.</text>
</comment>
<dbReference type="InterPro" id="IPR029052">
    <property type="entry name" value="Metallo-depent_PP-like"/>
</dbReference>